<dbReference type="InterPro" id="IPR050316">
    <property type="entry name" value="Tyrosinase/Hemocyanin"/>
</dbReference>
<reference evidence="4" key="1">
    <citation type="submission" date="2016-04" db="EMBL/GenBank/DDBJ databases">
        <authorList>
            <person name="Nguyen H.D."/>
            <person name="Samba Siva P."/>
            <person name="Cullis J."/>
            <person name="Levesque C.A."/>
            <person name="Hambleton S."/>
        </authorList>
    </citation>
    <scope>NUCLEOTIDE SEQUENCE</scope>
    <source>
        <strain evidence="4">DAOMC 236416</strain>
    </source>
</reference>
<dbReference type="AlphaFoldDB" id="A0A177T6E5"/>
<evidence type="ECO:0000256" key="1">
    <source>
        <dbReference type="ARBA" id="ARBA00022723"/>
    </source>
</evidence>
<dbReference type="Proteomes" id="UP000077521">
    <property type="component" value="Unassembled WGS sequence"/>
</dbReference>
<reference evidence="4" key="2">
    <citation type="journal article" date="2019" name="IMA Fungus">
        <title>Genome sequencing and comparison of five Tilletia species to identify candidate genes for the detection of regulated species infecting wheat.</title>
        <authorList>
            <person name="Nguyen H.D.T."/>
            <person name="Sultana T."/>
            <person name="Kesanakurti P."/>
            <person name="Hambleton S."/>
        </authorList>
    </citation>
    <scope>NUCLEOTIDE SEQUENCE</scope>
    <source>
        <strain evidence="4">DAOMC 236416</strain>
    </source>
</reference>
<keyword evidence="5" id="KW-1185">Reference proteome</keyword>
<evidence type="ECO:0000313" key="5">
    <source>
        <dbReference type="Proteomes" id="UP000077521"/>
    </source>
</evidence>
<dbReference type="PANTHER" id="PTHR11474">
    <property type="entry name" value="TYROSINASE FAMILY MEMBER"/>
    <property type="match status" value="1"/>
</dbReference>
<dbReference type="EMBL" id="LWDF02000873">
    <property type="protein sequence ID" value="KAE8241666.1"/>
    <property type="molecule type" value="Genomic_DNA"/>
</dbReference>
<name>A0A177T6E5_9BASI</name>
<dbReference type="SUPFAM" id="SSF48056">
    <property type="entry name" value="Di-copper centre-containing domain"/>
    <property type="match status" value="1"/>
</dbReference>
<evidence type="ECO:0000256" key="2">
    <source>
        <dbReference type="ARBA" id="ARBA00023008"/>
    </source>
</evidence>
<keyword evidence="2" id="KW-0186">Copper</keyword>
<feature type="domain" description="Tyrosinase copper-binding" evidence="3">
    <location>
        <begin position="310"/>
        <end position="321"/>
    </location>
</feature>
<dbReference type="PANTHER" id="PTHR11474:SF126">
    <property type="entry name" value="TYROSINASE-LIKE PROTEIN TYR-1-RELATED"/>
    <property type="match status" value="1"/>
</dbReference>
<dbReference type="PROSITE" id="PS00498">
    <property type="entry name" value="TYROSINASE_2"/>
    <property type="match status" value="1"/>
</dbReference>
<dbReference type="InterPro" id="IPR002227">
    <property type="entry name" value="Tyrosinase_Cu-bd"/>
</dbReference>
<dbReference type="Pfam" id="PF00264">
    <property type="entry name" value="Tyrosinase"/>
    <property type="match status" value="1"/>
</dbReference>
<dbReference type="GO" id="GO:0046872">
    <property type="term" value="F:metal ion binding"/>
    <property type="evidence" value="ECO:0007669"/>
    <property type="project" value="UniProtKB-KW"/>
</dbReference>
<protein>
    <recommendedName>
        <fullName evidence="3">Tyrosinase copper-binding domain-containing protein</fullName>
    </recommendedName>
</protein>
<dbReference type="Gene3D" id="1.10.1280.10">
    <property type="entry name" value="Di-copper center containing domain from catechol oxidase"/>
    <property type="match status" value="1"/>
</dbReference>
<sequence>MNLSLLRLIPVTALALLATSVVAAPYTNTDSRSTAVNTGRKELDGTGNGHPILNVTKSIPYDNILRAYINAKGDGQNKCAQIHKRVEWRKLTPDQRAGWIRANWCLTARPSRLVGVPTGLEGFRTSLLDDFSLVHIRLFYKIHHVHRLFVKARNLALRDCGYDGPMPYWDWMIDADTGNAQASPVLSNDHGIGGNGSLPDGTITTGPFAYFPVSFRADKKNGSFPTFDPHYLTRAFGSATAGNTTFPIFEESFNSSSVERVFRDSGSNYSTFERLLEGLKDRFDIIGAGPHSGVHDGVGGDMASPFSANDPMFFLHHANVDRLWWFWQMGDPTGKGRSFSSNLNTSDINSRFWAYSGNTAQLDLEPSGGPKASLFDIQTIQGLYVPNIETYKLMDTMRPPLCYTYA</sequence>
<comment type="caution">
    <text evidence="4">The sequence shown here is derived from an EMBL/GenBank/DDBJ whole genome shotgun (WGS) entry which is preliminary data.</text>
</comment>
<dbReference type="PRINTS" id="PR00092">
    <property type="entry name" value="TYROSINASE"/>
</dbReference>
<proteinExistence type="predicted"/>
<evidence type="ECO:0000259" key="3">
    <source>
        <dbReference type="PROSITE" id="PS00498"/>
    </source>
</evidence>
<dbReference type="GO" id="GO:0016491">
    <property type="term" value="F:oxidoreductase activity"/>
    <property type="evidence" value="ECO:0007669"/>
    <property type="project" value="InterPro"/>
</dbReference>
<organism evidence="4 5">
    <name type="scientific">Tilletia indica</name>
    <dbReference type="NCBI Taxonomy" id="43049"/>
    <lineage>
        <taxon>Eukaryota</taxon>
        <taxon>Fungi</taxon>
        <taxon>Dikarya</taxon>
        <taxon>Basidiomycota</taxon>
        <taxon>Ustilaginomycotina</taxon>
        <taxon>Exobasidiomycetes</taxon>
        <taxon>Tilletiales</taxon>
        <taxon>Tilletiaceae</taxon>
        <taxon>Tilletia</taxon>
    </lineage>
</organism>
<evidence type="ECO:0000313" key="4">
    <source>
        <dbReference type="EMBL" id="KAE8241666.1"/>
    </source>
</evidence>
<dbReference type="InterPro" id="IPR008922">
    <property type="entry name" value="Di-copper_centre_dom_sf"/>
</dbReference>
<keyword evidence="1" id="KW-0479">Metal-binding</keyword>
<accession>A0A177T6E5</accession>
<gene>
    <name evidence="4" type="ORF">A4X13_0g7316</name>
</gene>